<dbReference type="Proteomes" id="UP000092154">
    <property type="component" value="Unassembled WGS sequence"/>
</dbReference>
<proteinExistence type="predicted"/>
<evidence type="ECO:0000256" key="1">
    <source>
        <dbReference type="SAM" id="SignalP"/>
    </source>
</evidence>
<keyword evidence="1" id="KW-0732">Signal</keyword>
<reference evidence="2 3" key="1">
    <citation type="submission" date="2016-06" db="EMBL/GenBank/DDBJ databases">
        <title>Comparative genomics of the ectomycorrhizal sister species Rhizopogon vinicolor and Rhizopogon vesiculosus (Basidiomycota: Boletales) reveals a divergence of the mating type B locus.</title>
        <authorList>
            <consortium name="DOE Joint Genome Institute"/>
            <person name="Mujic A.B."/>
            <person name="Kuo A."/>
            <person name="Tritt A."/>
            <person name="Lipzen A."/>
            <person name="Chen C."/>
            <person name="Johnson J."/>
            <person name="Sharma A."/>
            <person name="Barry K."/>
            <person name="Grigoriev I.V."/>
            <person name="Spatafora J.W."/>
        </authorList>
    </citation>
    <scope>NUCLEOTIDE SEQUENCE [LARGE SCALE GENOMIC DNA]</scope>
    <source>
        <strain evidence="2 3">AM-OR11-026</strain>
    </source>
</reference>
<keyword evidence="3" id="KW-1185">Reference proteome</keyword>
<sequence length="55" mass="5710">MRFSFLVTIAALAASMSVTAQCSGDGDLCFTDSPCCGGLYCMSYGDVCFSDSMTA</sequence>
<feature type="chain" id="PRO_5008597368" description="CBM1 domain-containing protein" evidence="1">
    <location>
        <begin position="21"/>
        <end position="55"/>
    </location>
</feature>
<feature type="signal peptide" evidence="1">
    <location>
        <begin position="1"/>
        <end position="20"/>
    </location>
</feature>
<name>A0A1B7MID0_9AGAM</name>
<protein>
    <recommendedName>
        <fullName evidence="4">CBM1 domain-containing protein</fullName>
    </recommendedName>
</protein>
<organism evidence="2 3">
    <name type="scientific">Rhizopogon vinicolor AM-OR11-026</name>
    <dbReference type="NCBI Taxonomy" id="1314800"/>
    <lineage>
        <taxon>Eukaryota</taxon>
        <taxon>Fungi</taxon>
        <taxon>Dikarya</taxon>
        <taxon>Basidiomycota</taxon>
        <taxon>Agaricomycotina</taxon>
        <taxon>Agaricomycetes</taxon>
        <taxon>Agaricomycetidae</taxon>
        <taxon>Boletales</taxon>
        <taxon>Suillineae</taxon>
        <taxon>Rhizopogonaceae</taxon>
        <taxon>Rhizopogon</taxon>
    </lineage>
</organism>
<dbReference type="InParanoid" id="A0A1B7MID0"/>
<accession>A0A1B7MID0</accession>
<dbReference type="EMBL" id="KV449035">
    <property type="protein sequence ID" value="OAX32355.1"/>
    <property type="molecule type" value="Genomic_DNA"/>
</dbReference>
<evidence type="ECO:0008006" key="4">
    <source>
        <dbReference type="Google" id="ProtNLM"/>
    </source>
</evidence>
<evidence type="ECO:0000313" key="2">
    <source>
        <dbReference type="EMBL" id="OAX32355.1"/>
    </source>
</evidence>
<evidence type="ECO:0000313" key="3">
    <source>
        <dbReference type="Proteomes" id="UP000092154"/>
    </source>
</evidence>
<dbReference type="OrthoDB" id="2682813at2759"/>
<gene>
    <name evidence="2" type="ORF">K503DRAFT_805292</name>
</gene>
<dbReference type="AlphaFoldDB" id="A0A1B7MID0"/>